<feature type="signal peptide" evidence="3">
    <location>
        <begin position="1"/>
        <end position="35"/>
    </location>
</feature>
<comment type="caution">
    <text evidence="4">The sequence shown here is derived from an EMBL/GenBank/DDBJ whole genome shotgun (WGS) entry which is preliminary data.</text>
</comment>
<keyword evidence="5" id="KW-1185">Reference proteome</keyword>
<evidence type="ECO:0000256" key="3">
    <source>
        <dbReference type="SAM" id="SignalP"/>
    </source>
</evidence>
<evidence type="ECO:0000313" key="5">
    <source>
        <dbReference type="Proteomes" id="UP001208570"/>
    </source>
</evidence>
<name>A0AAD9MY61_9ANNE</name>
<evidence type="ECO:0000256" key="2">
    <source>
        <dbReference type="SAM" id="Phobius"/>
    </source>
</evidence>
<feature type="transmembrane region" description="Helical" evidence="2">
    <location>
        <begin position="142"/>
        <end position="166"/>
    </location>
</feature>
<evidence type="ECO:0000313" key="4">
    <source>
        <dbReference type="EMBL" id="KAK2147309.1"/>
    </source>
</evidence>
<keyword evidence="2" id="KW-1133">Transmembrane helix</keyword>
<keyword evidence="2" id="KW-0812">Transmembrane</keyword>
<proteinExistence type="predicted"/>
<gene>
    <name evidence="4" type="ORF">LSH36_561g03106</name>
</gene>
<dbReference type="Proteomes" id="UP001208570">
    <property type="component" value="Unassembled WGS sequence"/>
</dbReference>
<protein>
    <submittedName>
        <fullName evidence="4">Uncharacterized protein</fullName>
    </submittedName>
</protein>
<organism evidence="4 5">
    <name type="scientific">Paralvinella palmiformis</name>
    <dbReference type="NCBI Taxonomy" id="53620"/>
    <lineage>
        <taxon>Eukaryota</taxon>
        <taxon>Metazoa</taxon>
        <taxon>Spiralia</taxon>
        <taxon>Lophotrochozoa</taxon>
        <taxon>Annelida</taxon>
        <taxon>Polychaeta</taxon>
        <taxon>Sedentaria</taxon>
        <taxon>Canalipalpata</taxon>
        <taxon>Terebellida</taxon>
        <taxon>Terebelliformia</taxon>
        <taxon>Alvinellidae</taxon>
        <taxon>Paralvinella</taxon>
    </lineage>
</organism>
<reference evidence="4" key="1">
    <citation type="journal article" date="2023" name="Mol. Biol. Evol.">
        <title>Third-Generation Sequencing Reveals the Adaptive Role of the Epigenome in Three Deep-Sea Polychaetes.</title>
        <authorList>
            <person name="Perez M."/>
            <person name="Aroh O."/>
            <person name="Sun Y."/>
            <person name="Lan Y."/>
            <person name="Juniper S.K."/>
            <person name="Young C.R."/>
            <person name="Angers B."/>
            <person name="Qian P.Y."/>
        </authorList>
    </citation>
    <scope>NUCLEOTIDE SEQUENCE</scope>
    <source>
        <strain evidence="4">P08H-3</strain>
    </source>
</reference>
<dbReference type="EMBL" id="JAODUP010000561">
    <property type="protein sequence ID" value="KAK2147309.1"/>
    <property type="molecule type" value="Genomic_DNA"/>
</dbReference>
<sequence>MDQIGCTVTGLQKPYRRLLTGILLLLAVLCQRTAAECSKIVVSKTMWQATREGTYSKIGETCWDRNVYKQKNGENYLYFIQADGGWRGWMVGQTRCQNSGGIAVQDEALYPEGVINTWEEVYNGNWYYSYQMETECYHLGSAAIAGIVIACLLVVGIVITIIVCCCKGNKRSNTVQVSHTAAISYTNASVGYNGRNAILQPAAPGYYRSSRGQGYYLGPPAYSVPVVHNYGPPPGYTTTQLDPAAANTPSSRPPSSPPGYSVQDANQPQQEADYPTKVST</sequence>
<evidence type="ECO:0000256" key="1">
    <source>
        <dbReference type="SAM" id="MobiDB-lite"/>
    </source>
</evidence>
<keyword evidence="3" id="KW-0732">Signal</keyword>
<feature type="region of interest" description="Disordered" evidence="1">
    <location>
        <begin position="233"/>
        <end position="280"/>
    </location>
</feature>
<dbReference type="AlphaFoldDB" id="A0AAD9MY61"/>
<keyword evidence="2" id="KW-0472">Membrane</keyword>
<accession>A0AAD9MY61</accession>
<feature type="chain" id="PRO_5041921035" evidence="3">
    <location>
        <begin position="36"/>
        <end position="280"/>
    </location>
</feature>